<gene>
    <name evidence="1" type="ORF">GH975_05890</name>
</gene>
<reference evidence="1 2" key="1">
    <citation type="submission" date="2019-11" db="EMBL/GenBank/DDBJ databases">
        <authorList>
            <person name="Khan S.A."/>
            <person name="Jeon C.O."/>
            <person name="Chun B.H."/>
        </authorList>
    </citation>
    <scope>NUCLEOTIDE SEQUENCE [LARGE SCALE GENOMIC DNA]</scope>
    <source>
        <strain evidence="1 2">IMCC 1097</strain>
    </source>
</reference>
<name>A0A5Q2QJL3_9GAMM</name>
<organism evidence="1 2">
    <name type="scientific">Litorivicinus lipolyticus</name>
    <dbReference type="NCBI Taxonomy" id="418701"/>
    <lineage>
        <taxon>Bacteria</taxon>
        <taxon>Pseudomonadati</taxon>
        <taxon>Pseudomonadota</taxon>
        <taxon>Gammaproteobacteria</taxon>
        <taxon>Oceanospirillales</taxon>
        <taxon>Litorivicinaceae</taxon>
        <taxon>Litorivicinus</taxon>
    </lineage>
</organism>
<dbReference type="Gene3D" id="3.40.50.150">
    <property type="entry name" value="Vaccinia Virus protein VP39"/>
    <property type="match status" value="1"/>
</dbReference>
<dbReference type="Proteomes" id="UP000388235">
    <property type="component" value="Chromosome"/>
</dbReference>
<dbReference type="AlphaFoldDB" id="A0A5Q2QJL3"/>
<proteinExistence type="predicted"/>
<dbReference type="KEGG" id="llp:GH975_05890"/>
<dbReference type="EMBL" id="CP045871">
    <property type="protein sequence ID" value="QGG81285.1"/>
    <property type="molecule type" value="Genomic_DNA"/>
</dbReference>
<dbReference type="OrthoDB" id="255821at2"/>
<evidence type="ECO:0000313" key="2">
    <source>
        <dbReference type="Proteomes" id="UP000388235"/>
    </source>
</evidence>
<accession>A0A5Q2QJL3</accession>
<keyword evidence="2" id="KW-1185">Reference proteome</keyword>
<protein>
    <submittedName>
        <fullName evidence="1">Uncharacterized protein</fullName>
    </submittedName>
</protein>
<sequence length="184" mass="20982">MFDSDDRVFKDAVADSNVYGEYGCGKSTTWVLANTSAQIIAVDTSKEWVEVVKNSNASHRDRLTIGHADVGDVGMWGRPLTYERKDSFSHYTDYLWRQALTPDLVLVDGRFRVCCFLTSLKFAPAGTKIIFDDYINRPHYHFVENYAKRSLVCGRQCLFIVPPKNGIDMDALDKDIDGFRYVMD</sequence>
<dbReference type="InterPro" id="IPR029063">
    <property type="entry name" value="SAM-dependent_MTases_sf"/>
</dbReference>
<evidence type="ECO:0000313" key="1">
    <source>
        <dbReference type="EMBL" id="QGG81285.1"/>
    </source>
</evidence>